<dbReference type="GO" id="GO:0005886">
    <property type="term" value="C:plasma membrane"/>
    <property type="evidence" value="ECO:0007669"/>
    <property type="project" value="TreeGrafter"/>
</dbReference>
<dbReference type="Gene3D" id="2.60.40.10">
    <property type="entry name" value="Immunoglobulins"/>
    <property type="match status" value="1"/>
</dbReference>
<dbReference type="AlphaFoldDB" id="A0A3P6UJ07"/>
<keyword evidence="4" id="KW-1185">Reference proteome</keyword>
<dbReference type="GO" id="GO:0007162">
    <property type="term" value="P:negative regulation of cell adhesion"/>
    <property type="evidence" value="ECO:0007669"/>
    <property type="project" value="TreeGrafter"/>
</dbReference>
<dbReference type="Pfam" id="PF08337">
    <property type="entry name" value="Plexin_cytopl"/>
    <property type="match status" value="2"/>
</dbReference>
<reference evidence="3 4" key="1">
    <citation type="submission" date="2018-08" db="EMBL/GenBank/DDBJ databases">
        <authorList>
            <person name="Laetsch R D."/>
            <person name="Stevens L."/>
            <person name="Kumar S."/>
            <person name="Blaxter L. M."/>
        </authorList>
    </citation>
    <scope>NUCLEOTIDE SEQUENCE [LARGE SCALE GENOMIC DNA]</scope>
</reference>
<organism evidence="3 4">
    <name type="scientific">Litomosoides sigmodontis</name>
    <name type="common">Filarial nematode worm</name>
    <dbReference type="NCBI Taxonomy" id="42156"/>
    <lineage>
        <taxon>Eukaryota</taxon>
        <taxon>Metazoa</taxon>
        <taxon>Ecdysozoa</taxon>
        <taxon>Nematoda</taxon>
        <taxon>Chromadorea</taxon>
        <taxon>Rhabditida</taxon>
        <taxon>Spirurina</taxon>
        <taxon>Spiruromorpha</taxon>
        <taxon>Filarioidea</taxon>
        <taxon>Onchocercidae</taxon>
        <taxon>Litomosoides</taxon>
    </lineage>
</organism>
<keyword evidence="1" id="KW-0472">Membrane</keyword>
<dbReference type="InterPro" id="IPR013783">
    <property type="entry name" value="Ig-like_fold"/>
</dbReference>
<dbReference type="EMBL" id="UYRX01000239">
    <property type="protein sequence ID" value="VDK78254.1"/>
    <property type="molecule type" value="Genomic_DNA"/>
</dbReference>
<dbReference type="InterPro" id="IPR031148">
    <property type="entry name" value="Plexin"/>
</dbReference>
<evidence type="ECO:0000259" key="2">
    <source>
        <dbReference type="SMART" id="SM00429"/>
    </source>
</evidence>
<dbReference type="PANTHER" id="PTHR22625:SF44">
    <property type="entry name" value="PLEXIN-B"/>
    <property type="match status" value="1"/>
</dbReference>
<evidence type="ECO:0000256" key="1">
    <source>
        <dbReference type="SAM" id="Phobius"/>
    </source>
</evidence>
<dbReference type="GO" id="GO:0008360">
    <property type="term" value="P:regulation of cell shape"/>
    <property type="evidence" value="ECO:0007669"/>
    <property type="project" value="TreeGrafter"/>
</dbReference>
<feature type="domain" description="IPT/TIG" evidence="2">
    <location>
        <begin position="45"/>
        <end position="136"/>
    </location>
</feature>
<dbReference type="InterPro" id="IPR002909">
    <property type="entry name" value="IPT_dom"/>
</dbReference>
<feature type="transmembrane region" description="Helical" evidence="1">
    <location>
        <begin position="341"/>
        <end position="362"/>
    </location>
</feature>
<dbReference type="Proteomes" id="UP000277928">
    <property type="component" value="Unassembled WGS sequence"/>
</dbReference>
<dbReference type="Pfam" id="PF01833">
    <property type="entry name" value="TIG"/>
    <property type="match status" value="1"/>
</dbReference>
<dbReference type="Gene3D" id="1.10.506.10">
    <property type="entry name" value="GTPase Activation - p120gap, domain 1"/>
    <property type="match status" value="2"/>
</dbReference>
<dbReference type="GO" id="GO:0050772">
    <property type="term" value="P:positive regulation of axonogenesis"/>
    <property type="evidence" value="ECO:0007669"/>
    <property type="project" value="TreeGrafter"/>
</dbReference>
<dbReference type="Gene3D" id="3.10.20.90">
    <property type="entry name" value="Phosphatidylinositol 3-kinase Catalytic Subunit, Chain A, domain 1"/>
    <property type="match status" value="1"/>
</dbReference>
<sequence>MAEDCSTCLSLDPSWKCAWRDNTCKFDVHCQQSAATQLPDLVCGQPVIDTFEPQSGPVEGGRKIRIRGRDLGSLLSEIRGRIFVGGSRCEVIEFEIASKILCEVSPGIGSGLVSLRAGQTGRRFAHSTTLLPSSITCLTSQSDRAGIYRRIKVTIDRSTKILHGIFEYRNDPIVKRIHPEETSQSDGRVIEIFGENLNSVLNAKIFIKSTNSGEEAISEVSDCHVHNSTLMRCDVLVSRRVFLPISSFPSKLTRWPVAFEVDGVKSVRDFGGRIHSSLLWLIRNFFCSKTFASISRNSYFCWKETNYLLQPQLKNIRIFIGTSQRVVVLLEEKQLFCRAPFVALLFTTACLFVIGLLFYILYRNKNQRKREYKRIQTKMKELEFSVRNECKQALVELQTGVSNLKMATDNRIPFHNKTEFYIRILFRNTTLYSGLLRNRQRLDSSRNFDYTSSKLSKFKYLLGNVKFLLKLIEMVDNNACYTLENKCALSSLIVGSLLDDMCHRTEVAFAVLNRHILISLKKCEPHIMMFRQSGSLAEQIFTVWFSLCFLEYLKDGPGQSMYLLYKVLKCQIERGPVDAITGDARYSLMWPAIPRARSINGGNDSNVKFVNDCSEQSIICLANIYITVEVDEHSLLKKKLLNTIYSNEPFSTRLSVDQFHLEWKCSEHCATTPVGDDGLEEGEIKKLKCLDDYNIKENTILVMKPTSTNSHQKNDCTKAFISYNRGGKKLPSTDGERVRILRQSIQFEGQCTSSSILSSGTTTLNRKLLQEECRCCEHIHTRNISHTITHKFMDEMGVRWKVNLWILRFWVNVLSNIDYVLDVERTPAVDSSLAVIAQTLVDDFSNVNYKFGKESPSSKLLFAKEMKKYRIKVADFFRNVAISR</sequence>
<dbReference type="GO" id="GO:0008045">
    <property type="term" value="P:motor neuron axon guidance"/>
    <property type="evidence" value="ECO:0007669"/>
    <property type="project" value="TreeGrafter"/>
</dbReference>
<dbReference type="SUPFAM" id="SSF48350">
    <property type="entry name" value="GTPase activation domain, GAP"/>
    <property type="match status" value="1"/>
</dbReference>
<dbReference type="InterPro" id="IPR013548">
    <property type="entry name" value="Plexin_cytoplasmic_RasGAP_dom"/>
</dbReference>
<protein>
    <recommendedName>
        <fullName evidence="2">IPT/TIG domain-containing protein</fullName>
    </recommendedName>
</protein>
<dbReference type="GO" id="GO:0002116">
    <property type="term" value="C:semaphorin receptor complex"/>
    <property type="evidence" value="ECO:0007669"/>
    <property type="project" value="TreeGrafter"/>
</dbReference>
<dbReference type="GO" id="GO:0017154">
    <property type="term" value="F:semaphorin receptor activity"/>
    <property type="evidence" value="ECO:0007669"/>
    <property type="project" value="InterPro"/>
</dbReference>
<evidence type="ECO:0000313" key="4">
    <source>
        <dbReference type="Proteomes" id="UP000277928"/>
    </source>
</evidence>
<dbReference type="STRING" id="42156.A0A3P6UJ07"/>
<evidence type="ECO:0000313" key="3">
    <source>
        <dbReference type="EMBL" id="VDK78254.1"/>
    </source>
</evidence>
<gene>
    <name evidence="3" type="ORF">NLS_LOCUS4010</name>
</gene>
<keyword evidence="1" id="KW-0812">Transmembrane</keyword>
<keyword evidence="1" id="KW-1133">Transmembrane helix</keyword>
<dbReference type="InterPro" id="IPR008936">
    <property type="entry name" value="Rho_GTPase_activation_prot"/>
</dbReference>
<feature type="domain" description="IPT/TIG" evidence="2">
    <location>
        <begin position="171"/>
        <end position="262"/>
    </location>
</feature>
<dbReference type="SUPFAM" id="SSF81296">
    <property type="entry name" value="E set domains"/>
    <property type="match status" value="1"/>
</dbReference>
<accession>A0A3P6UJ07</accession>
<dbReference type="GO" id="GO:0097374">
    <property type="term" value="P:sensory neuron axon guidance"/>
    <property type="evidence" value="ECO:0007669"/>
    <property type="project" value="TreeGrafter"/>
</dbReference>
<dbReference type="OrthoDB" id="125363at2759"/>
<dbReference type="GO" id="GO:0030334">
    <property type="term" value="P:regulation of cell migration"/>
    <property type="evidence" value="ECO:0007669"/>
    <property type="project" value="TreeGrafter"/>
</dbReference>
<dbReference type="PANTHER" id="PTHR22625">
    <property type="entry name" value="PLEXIN"/>
    <property type="match status" value="1"/>
</dbReference>
<name>A0A3P6UJ07_LITSI</name>
<dbReference type="SMART" id="SM00429">
    <property type="entry name" value="IPT"/>
    <property type="match status" value="2"/>
</dbReference>
<dbReference type="InterPro" id="IPR014756">
    <property type="entry name" value="Ig_E-set"/>
</dbReference>
<proteinExistence type="predicted"/>